<protein>
    <submittedName>
        <fullName evidence="2">Uncharacterized protein</fullName>
    </submittedName>
</protein>
<evidence type="ECO:0000313" key="3">
    <source>
        <dbReference type="Proteomes" id="UP001501490"/>
    </source>
</evidence>
<dbReference type="Proteomes" id="UP001501490">
    <property type="component" value="Unassembled WGS sequence"/>
</dbReference>
<evidence type="ECO:0000256" key="1">
    <source>
        <dbReference type="SAM" id="Phobius"/>
    </source>
</evidence>
<keyword evidence="1" id="KW-0812">Transmembrane</keyword>
<keyword evidence="1" id="KW-1133">Transmembrane helix</keyword>
<organism evidence="2 3">
    <name type="scientific">Microlunatus ginsengisoli</name>
    <dbReference type="NCBI Taxonomy" id="363863"/>
    <lineage>
        <taxon>Bacteria</taxon>
        <taxon>Bacillati</taxon>
        <taxon>Actinomycetota</taxon>
        <taxon>Actinomycetes</taxon>
        <taxon>Propionibacteriales</taxon>
        <taxon>Propionibacteriaceae</taxon>
        <taxon>Microlunatus</taxon>
    </lineage>
</organism>
<evidence type="ECO:0000313" key="2">
    <source>
        <dbReference type="EMBL" id="GAA3640088.1"/>
    </source>
</evidence>
<keyword evidence="1" id="KW-0472">Membrane</keyword>
<proteinExistence type="predicted"/>
<comment type="caution">
    <text evidence="2">The sequence shown here is derived from an EMBL/GenBank/DDBJ whole genome shotgun (WGS) entry which is preliminary data.</text>
</comment>
<sequence length="85" mass="9369">MSSTPSTRPAFEIDRSKLNSGLVLLCVGGVLWLVGAVVSAMTVFRAGRQWVDQWEESPSEMAARRFDQFKAAAAAGSKAWREQEH</sequence>
<gene>
    <name evidence="2" type="ORF">GCM10022236_48360</name>
</gene>
<dbReference type="EMBL" id="BAABAB010000050">
    <property type="protein sequence ID" value="GAA3640088.1"/>
    <property type="molecule type" value="Genomic_DNA"/>
</dbReference>
<accession>A0ABP7AUT4</accession>
<dbReference type="RefSeq" id="WP_344809476.1">
    <property type="nucleotide sequence ID" value="NZ_BAABAB010000050.1"/>
</dbReference>
<feature type="transmembrane region" description="Helical" evidence="1">
    <location>
        <begin position="20"/>
        <end position="44"/>
    </location>
</feature>
<name>A0ABP7AUT4_9ACTN</name>
<reference evidence="3" key="1">
    <citation type="journal article" date="2019" name="Int. J. Syst. Evol. Microbiol.">
        <title>The Global Catalogue of Microorganisms (GCM) 10K type strain sequencing project: providing services to taxonomists for standard genome sequencing and annotation.</title>
        <authorList>
            <consortium name="The Broad Institute Genomics Platform"/>
            <consortium name="The Broad Institute Genome Sequencing Center for Infectious Disease"/>
            <person name="Wu L."/>
            <person name="Ma J."/>
        </authorList>
    </citation>
    <scope>NUCLEOTIDE SEQUENCE [LARGE SCALE GENOMIC DNA]</scope>
    <source>
        <strain evidence="3">JCM 16929</strain>
    </source>
</reference>
<keyword evidence="3" id="KW-1185">Reference proteome</keyword>